<dbReference type="RefSeq" id="WP_231444637.1">
    <property type="nucleotide sequence ID" value="NZ_JAJOMB010000011.1"/>
</dbReference>
<accession>A0A9X1NG70</accession>
<name>A0A9X1NG70_9ACTN</name>
<sequence>MRASGALAAGRRALHQEGDLARSRREHAAALAEVADPQTLAETALGLGGMWVHEHRTLTESLAVRALQRQALWVIPPDDPRALRLRIRLAAEADYADAGTARVLRALREAERAGDPVALAEALSLAHHCLLGPGEDQYRRGLALRLIEVASFTGRHCDLVSGLLWHCVDLFLAADPNAERGLAELRALLERREHLAARFVLRALETMLLIRAGRFDEAEPAAELCAKEGIRAGDADAEGWYVLQMLTIRWYQGRAAELAPLIRRAAHSPSLSTFDQAHFAALALVSAPNDQALGRLGAPEDLPSNSSRLLVLHAMIHAGIAAGEHDLVARAAAELKPFARLPVMASLGVSCFGSASEALGAAAVFAGEIDRAIECFSTAVADNLAIGHRPAADSSRLALAAALEARGRTKDVATALRYRQQAGHGGPVAVKCTRQQQGWRLEFGAEALEVEDLVGMAHLAVLLANPGRAVPVAELVGTGEESAQPVLDPQARQEYRRRLEQLAAQAERWQEEAPERAARARQEREWLIAELAAATGRGGRSREFAGSAERARTAVAKAIRRALERIEVQHAELGRRLRAEIRTGMSCCYEPGSR</sequence>
<proteinExistence type="predicted"/>
<protein>
    <submittedName>
        <fullName evidence="1">Uncharacterized protein</fullName>
    </submittedName>
</protein>
<gene>
    <name evidence="1" type="ORF">LR394_21280</name>
</gene>
<dbReference type="EMBL" id="JAJOMB010000011">
    <property type="protein sequence ID" value="MCD5313445.1"/>
    <property type="molecule type" value="Genomic_DNA"/>
</dbReference>
<comment type="caution">
    <text evidence="1">The sequence shown here is derived from an EMBL/GenBank/DDBJ whole genome shotgun (WGS) entry which is preliminary data.</text>
</comment>
<evidence type="ECO:0000313" key="1">
    <source>
        <dbReference type="EMBL" id="MCD5313445.1"/>
    </source>
</evidence>
<evidence type="ECO:0000313" key="2">
    <source>
        <dbReference type="Proteomes" id="UP001138997"/>
    </source>
</evidence>
<dbReference type="Proteomes" id="UP001138997">
    <property type="component" value="Unassembled WGS sequence"/>
</dbReference>
<keyword evidence="2" id="KW-1185">Reference proteome</keyword>
<dbReference type="AlphaFoldDB" id="A0A9X1NG70"/>
<reference evidence="1" key="1">
    <citation type="submission" date="2021-11" db="EMBL/GenBank/DDBJ databases">
        <title>Streptomyces corallinus and Kineosporia corallina sp. nov., two new coral-derived marine actinobacteria.</title>
        <authorList>
            <person name="Buangrab K."/>
            <person name="Sutthacheep M."/>
            <person name="Yeemin T."/>
            <person name="Harunari E."/>
            <person name="Igarashi Y."/>
            <person name="Sripreechasak P."/>
            <person name="Kanchanasin P."/>
            <person name="Tanasupawat S."/>
            <person name="Phongsopitanun W."/>
        </authorList>
    </citation>
    <scope>NUCLEOTIDE SEQUENCE</scope>
    <source>
        <strain evidence="1">JCM 31032</strain>
    </source>
</reference>
<organism evidence="1 2">
    <name type="scientific">Kineosporia babensis</name>
    <dbReference type="NCBI Taxonomy" id="499548"/>
    <lineage>
        <taxon>Bacteria</taxon>
        <taxon>Bacillati</taxon>
        <taxon>Actinomycetota</taxon>
        <taxon>Actinomycetes</taxon>
        <taxon>Kineosporiales</taxon>
        <taxon>Kineosporiaceae</taxon>
        <taxon>Kineosporia</taxon>
    </lineage>
</organism>